<gene>
    <name evidence="1" type="ORF">ASS94_01015</name>
</gene>
<dbReference type="RefSeq" id="WP_069854336.1">
    <property type="nucleotide sequence ID" value="NZ_LNPX01000004.1"/>
</dbReference>
<evidence type="ECO:0000313" key="2">
    <source>
        <dbReference type="Proteomes" id="UP000095464"/>
    </source>
</evidence>
<dbReference type="Proteomes" id="UP000095464">
    <property type="component" value="Unassembled WGS sequence"/>
</dbReference>
<protein>
    <submittedName>
        <fullName evidence="1">Uncharacterized protein</fullName>
    </submittedName>
</protein>
<sequence length="80" mass="9374">MTKIDELQNMVNESFGKDTVILESNDNTVLVRYKKGDRTEYSVLRYNEKGCYGGRYYSTVNQSQETARESAWETYEQLTQ</sequence>
<evidence type="ECO:0000313" key="1">
    <source>
        <dbReference type="EMBL" id="OEK58936.1"/>
    </source>
</evidence>
<dbReference type="EMBL" id="LNPX01000004">
    <property type="protein sequence ID" value="OEK58936.1"/>
    <property type="molecule type" value="Genomic_DNA"/>
</dbReference>
<comment type="caution">
    <text evidence="1">The sequence shown here is derived from an EMBL/GenBank/DDBJ whole genome shotgun (WGS) entry which is preliminary data.</text>
</comment>
<reference evidence="2" key="1">
    <citation type="submission" date="2015-11" db="EMBL/GenBank/DDBJ databases">
        <title>Genomic diversity of Staphylococcus saprophyticus strains from urinary tract infections, animal surfaces, and fermented foods.</title>
        <authorList>
            <person name="Wolfe B.E."/>
        </authorList>
    </citation>
    <scope>NUCLEOTIDE SEQUENCE [LARGE SCALE GENOMIC DNA]</scope>
    <source>
        <strain evidence="2">738_7</strain>
    </source>
</reference>
<dbReference type="AlphaFoldDB" id="A0AAP7LUZ3"/>
<name>A0AAP7LUZ3_9STAP</name>
<organism evidence="1 2">
    <name type="scientific">Staphylococcus equorum</name>
    <dbReference type="NCBI Taxonomy" id="246432"/>
    <lineage>
        <taxon>Bacteria</taxon>
        <taxon>Bacillati</taxon>
        <taxon>Bacillota</taxon>
        <taxon>Bacilli</taxon>
        <taxon>Bacillales</taxon>
        <taxon>Staphylococcaceae</taxon>
        <taxon>Staphylococcus</taxon>
    </lineage>
</organism>
<proteinExistence type="predicted"/>
<accession>A0AAP7LUZ3</accession>